<reference evidence="1" key="1">
    <citation type="submission" date="2014-07" db="EMBL/GenBank/DDBJ databases">
        <authorList>
            <person name="Zhang J.E."/>
            <person name="Yang H."/>
            <person name="Guo J."/>
            <person name="Deng Z."/>
            <person name="Luo H."/>
            <person name="Luo M."/>
            <person name="Zhao B."/>
        </authorList>
    </citation>
    <scope>NUCLEOTIDE SEQUENCE</scope>
    <source>
        <strain evidence="1">AM4</strain>
    </source>
</reference>
<organism evidence="1">
    <name type="scientific">Actinomyces succiniciruminis</name>
    <dbReference type="NCBI Taxonomy" id="1522002"/>
    <lineage>
        <taxon>Bacteria</taxon>
        <taxon>Bacillati</taxon>
        <taxon>Actinomycetota</taxon>
        <taxon>Actinomycetes</taxon>
        <taxon>Actinomycetales</taxon>
        <taxon>Actinomycetaceae</taxon>
        <taxon>Actinomyces</taxon>
    </lineage>
</organism>
<gene>
    <name evidence="1" type="ORF">AAM4_0378</name>
</gene>
<accession>A0A1L7RMH0</accession>
<proteinExistence type="predicted"/>
<dbReference type="AlphaFoldDB" id="A0A1L7RMH0"/>
<sequence length="73" mass="8210">MIVDGEQWERLADVPRLLGSRPAATIRAWVRSGRVRAIRLGDGGHREVWVAIADVLAADAATPRRRARRRRVT</sequence>
<dbReference type="EMBL" id="LK995470">
    <property type="protein sequence ID" value="CED90273.1"/>
    <property type="molecule type" value="Genomic_DNA"/>
</dbReference>
<evidence type="ECO:0000313" key="1">
    <source>
        <dbReference type="EMBL" id="CED90273.1"/>
    </source>
</evidence>
<protein>
    <recommendedName>
        <fullName evidence="2">Excisionase</fullName>
    </recommendedName>
</protein>
<evidence type="ECO:0008006" key="2">
    <source>
        <dbReference type="Google" id="ProtNLM"/>
    </source>
</evidence>
<dbReference type="RefSeq" id="WP_210578597.1">
    <property type="nucleotide sequence ID" value="NZ_LK995470.1"/>
</dbReference>
<name>A0A1L7RMH0_9ACTO</name>